<evidence type="ECO:0000313" key="3">
    <source>
        <dbReference type="Proteomes" id="UP000238071"/>
    </source>
</evidence>
<comment type="caution">
    <text evidence="2">The sequence shown here is derived from an EMBL/GenBank/DDBJ whole genome shotgun (WGS) entry which is preliminary data.</text>
</comment>
<accession>A0A2S6GHB0</accession>
<dbReference type="RefSeq" id="WP_104425332.1">
    <property type="nucleotide sequence ID" value="NZ_PTIY01000025.1"/>
</dbReference>
<feature type="transmembrane region" description="Helical" evidence="1">
    <location>
        <begin position="208"/>
        <end position="232"/>
    </location>
</feature>
<dbReference type="EMBL" id="PTIY01000025">
    <property type="protein sequence ID" value="PPK64583.1"/>
    <property type="molecule type" value="Genomic_DNA"/>
</dbReference>
<organism evidence="2 3">
    <name type="scientific">Methylobacter tundripaludum</name>
    <dbReference type="NCBI Taxonomy" id="173365"/>
    <lineage>
        <taxon>Bacteria</taxon>
        <taxon>Pseudomonadati</taxon>
        <taxon>Pseudomonadota</taxon>
        <taxon>Gammaproteobacteria</taxon>
        <taxon>Methylococcales</taxon>
        <taxon>Methylococcaceae</taxon>
        <taxon>Methylobacter</taxon>
    </lineage>
</organism>
<evidence type="ECO:0008006" key="4">
    <source>
        <dbReference type="Google" id="ProtNLM"/>
    </source>
</evidence>
<keyword evidence="1" id="KW-1133">Transmembrane helix</keyword>
<proteinExistence type="predicted"/>
<protein>
    <recommendedName>
        <fullName evidence="4">Elongation factor-1 alpha</fullName>
    </recommendedName>
</protein>
<evidence type="ECO:0000313" key="2">
    <source>
        <dbReference type="EMBL" id="PPK64583.1"/>
    </source>
</evidence>
<sequence>MPESYTRFRDISVSERILNTVFLLTVGLGYLVALTNLYYTHQGHDGVAGLSIADVTINYHGSNDQTRLGSAINGIMEPNLKYKNDKEVILKWIQDGADEPDYVLKIAAILNRDCIKCHTPAINPSLPDLTNYEGVSEVAHSGGASYPRLIRVSHIHLFGIAFILYFIGKIFLLCDINVIVKRVAVVIPFAAMLLDVLSWFITKSIPSFAYVVVASGALMGISMGLQILLSIYQMWFYARDKS</sequence>
<evidence type="ECO:0000256" key="1">
    <source>
        <dbReference type="SAM" id="Phobius"/>
    </source>
</evidence>
<keyword evidence="1" id="KW-0472">Membrane</keyword>
<feature type="transmembrane region" description="Helical" evidence="1">
    <location>
        <begin position="183"/>
        <end position="202"/>
    </location>
</feature>
<dbReference type="OrthoDB" id="282780at2"/>
<feature type="transmembrane region" description="Helical" evidence="1">
    <location>
        <begin position="155"/>
        <end position="176"/>
    </location>
</feature>
<dbReference type="AlphaFoldDB" id="A0A2S6GHB0"/>
<reference evidence="2 3" key="1">
    <citation type="submission" date="2018-02" db="EMBL/GenBank/DDBJ databases">
        <title>Subsurface microbial communities from deep shales in Ohio and West Virginia, USA.</title>
        <authorList>
            <person name="Wrighton K."/>
        </authorList>
    </citation>
    <scope>NUCLEOTIDE SEQUENCE [LARGE SCALE GENOMIC DNA]</scope>
    <source>
        <strain evidence="2 3">OWC-G53F</strain>
    </source>
</reference>
<feature type="transmembrane region" description="Helical" evidence="1">
    <location>
        <begin position="21"/>
        <end position="39"/>
    </location>
</feature>
<name>A0A2S6GHB0_9GAMM</name>
<keyword evidence="1" id="KW-0812">Transmembrane</keyword>
<keyword evidence="3" id="KW-1185">Reference proteome</keyword>
<dbReference type="Proteomes" id="UP000238071">
    <property type="component" value="Unassembled WGS sequence"/>
</dbReference>
<gene>
    <name evidence="2" type="ORF">B0F88_1252</name>
</gene>